<dbReference type="PRINTS" id="PR00038">
    <property type="entry name" value="HTHLUXR"/>
</dbReference>
<dbReference type="Pfam" id="PF00196">
    <property type="entry name" value="GerE"/>
    <property type="match status" value="1"/>
</dbReference>
<gene>
    <name evidence="5" type="ORF">JI62_12150</name>
</gene>
<keyword evidence="1" id="KW-0805">Transcription regulation</keyword>
<evidence type="ECO:0000313" key="5">
    <source>
        <dbReference type="EMBL" id="OWV29383.1"/>
    </source>
</evidence>
<dbReference type="InterPro" id="IPR016032">
    <property type="entry name" value="Sig_transdc_resp-reg_C-effctor"/>
</dbReference>
<dbReference type="Gene3D" id="1.10.10.10">
    <property type="entry name" value="Winged helix-like DNA-binding domain superfamily/Winged helix DNA-binding domain"/>
    <property type="match status" value="1"/>
</dbReference>
<dbReference type="PANTHER" id="PTHR44688:SF16">
    <property type="entry name" value="DNA-BINDING TRANSCRIPTIONAL ACTIVATOR DEVR_DOSR"/>
    <property type="match status" value="1"/>
</dbReference>
<protein>
    <submittedName>
        <fullName evidence="5">LuxR family transcriptional regulator</fullName>
    </submittedName>
</protein>
<proteinExistence type="predicted"/>
<dbReference type="SMART" id="SM00421">
    <property type="entry name" value="HTH_LUXR"/>
    <property type="match status" value="1"/>
</dbReference>
<evidence type="ECO:0000313" key="6">
    <source>
        <dbReference type="Proteomes" id="UP000197334"/>
    </source>
</evidence>
<evidence type="ECO:0000259" key="4">
    <source>
        <dbReference type="PROSITE" id="PS50043"/>
    </source>
</evidence>
<comment type="caution">
    <text evidence="5">The sequence shown here is derived from an EMBL/GenBank/DDBJ whole genome shotgun (WGS) entry which is preliminary data.</text>
</comment>
<dbReference type="GO" id="GO:0003677">
    <property type="term" value="F:DNA binding"/>
    <property type="evidence" value="ECO:0007669"/>
    <property type="project" value="UniProtKB-KW"/>
</dbReference>
<dbReference type="InterPro" id="IPR036388">
    <property type="entry name" value="WH-like_DNA-bd_sf"/>
</dbReference>
<evidence type="ECO:0000256" key="2">
    <source>
        <dbReference type="ARBA" id="ARBA00023125"/>
    </source>
</evidence>
<organism evidence="5 6">
    <name type="scientific">Halomonas campaniensis</name>
    <dbReference type="NCBI Taxonomy" id="213554"/>
    <lineage>
        <taxon>Bacteria</taxon>
        <taxon>Pseudomonadati</taxon>
        <taxon>Pseudomonadota</taxon>
        <taxon>Gammaproteobacteria</taxon>
        <taxon>Oceanospirillales</taxon>
        <taxon>Halomonadaceae</taxon>
        <taxon>Halomonas</taxon>
    </lineage>
</organism>
<dbReference type="EMBL" id="JPUA01000033">
    <property type="protein sequence ID" value="OWV29383.1"/>
    <property type="molecule type" value="Genomic_DNA"/>
</dbReference>
<name>A0A246RYZ3_9GAMM</name>
<feature type="domain" description="HTH luxR-type" evidence="4">
    <location>
        <begin position="207"/>
        <end position="272"/>
    </location>
</feature>
<dbReference type="PANTHER" id="PTHR44688">
    <property type="entry name" value="DNA-BINDING TRANSCRIPTIONAL ACTIVATOR DEVR_DOSR"/>
    <property type="match status" value="1"/>
</dbReference>
<dbReference type="Proteomes" id="UP000197334">
    <property type="component" value="Unassembled WGS sequence"/>
</dbReference>
<dbReference type="RefSeq" id="WP_088700442.1">
    <property type="nucleotide sequence ID" value="NZ_JPUA01000033.1"/>
</dbReference>
<dbReference type="PROSITE" id="PS50043">
    <property type="entry name" value="HTH_LUXR_2"/>
    <property type="match status" value="1"/>
</dbReference>
<reference evidence="5 6" key="1">
    <citation type="submission" date="2014-08" db="EMBL/GenBank/DDBJ databases">
        <title>Draft genome sequence of a novel L-asparaginase producing marine bacterium, Halomonas campaniensis.</title>
        <authorList>
            <person name="Sundarakrishnan B."/>
            <person name="Moushumi Priya A."/>
            <person name="Raman G."/>
            <person name="Sakthivel N."/>
            <person name="Park S."/>
            <person name="Jayachandran S."/>
        </authorList>
    </citation>
    <scope>NUCLEOTIDE SEQUENCE [LARGE SCALE GENOMIC DNA]</scope>
    <source>
        <strain evidence="5 6">SK03</strain>
    </source>
</reference>
<dbReference type="GO" id="GO:0006355">
    <property type="term" value="P:regulation of DNA-templated transcription"/>
    <property type="evidence" value="ECO:0007669"/>
    <property type="project" value="InterPro"/>
</dbReference>
<accession>A0A246RYZ3</accession>
<keyword evidence="6" id="KW-1185">Reference proteome</keyword>
<keyword evidence="3" id="KW-0804">Transcription</keyword>
<keyword evidence="2" id="KW-0238">DNA-binding</keyword>
<dbReference type="AlphaFoldDB" id="A0A246RYZ3"/>
<dbReference type="CDD" id="cd06170">
    <property type="entry name" value="LuxR_C_like"/>
    <property type="match status" value="1"/>
</dbReference>
<evidence type="ECO:0000256" key="3">
    <source>
        <dbReference type="ARBA" id="ARBA00023163"/>
    </source>
</evidence>
<dbReference type="SUPFAM" id="SSF46894">
    <property type="entry name" value="C-terminal effector domain of the bipartite response regulators"/>
    <property type="match status" value="1"/>
</dbReference>
<evidence type="ECO:0000256" key="1">
    <source>
        <dbReference type="ARBA" id="ARBA00023015"/>
    </source>
</evidence>
<dbReference type="OrthoDB" id="343383at2"/>
<dbReference type="InterPro" id="IPR000792">
    <property type="entry name" value="Tscrpt_reg_LuxR_C"/>
</dbReference>
<sequence>MKYCPTTDDIDGAFLASAGSAAWHRHMASLVRSSGQRDFPVRLEHVLRAITGFSTILISTYKGRHRPLLIHDDYPPENRPQAIDRYLSGAYLLDPFFAAMSGGLDSGVHRLRELAPDRFESSDYYAHYYRGLGLADEVGLFARVGDDVLMVVSLGFQTGAPLKRRALQVLKNVEPMIETLLMEYWKWQGVHFQSTLEKYAPVEAAFASFGREVLTAREQEIVRLLLAGHSTKSAARELDISDGTVKVHRKHIYQRLDVSSQSQLFQLFLDHISLVSLQINARSDRN</sequence>